<dbReference type="Proteomes" id="UP000383932">
    <property type="component" value="Unassembled WGS sequence"/>
</dbReference>
<feature type="region of interest" description="Disordered" evidence="1">
    <location>
        <begin position="72"/>
        <end position="125"/>
    </location>
</feature>
<sequence>MRRVKASCTPIYGSAGGPPRSEAGGGPRRSTTNRWPLEAATGSCRAPDWIRTNDTRFRRAVLYPLSYEGLQRDTLPAPRPPSDGVPLLRHPARPAPRVRRRRRPRARGGAVDGCAGTRSGAGPRGADVATVDLVVLGPGRHDHDGAGRVGQDSLARGAEEEPGEPPAAARADDDEVDGGGELRHELGGVAVESVPAHRDARVPLGCLGDGAIEAGADVDEDLLAVDGGRQPREGAGAGGHGDGRDGGELGAPDVGLVDGPAKGLAGGLGAVDADDHAAHGRVVGALEVAWDDDRRAVGVRGQGGGDGAEKPVGEAAAASGADDGQSGLVGQVDEDAGGVAGLERARDGHAGALGPGDCRVDDGLGAGADRGVVERGVSAVEGGGREGGQRVRAQEVNAPSGAGGAGDRPVHRPEGLRRAVNSDEDDLVFSHGFCPFRDGVGSADGAITSPSVVASQPHVHRARRPSGATAAWRSPRSGAVREPAPSADVDVLRGAVDVSVAGVDAGVAGVDHLAVTDVDADVAAVVDDVAGLGLRGRDDGAGSALRVGGARQGDPALGVHPLDEAGAVPAARGGAAGDVGDALVLEGGRGDGGADGGAGVGRRAGGGLARGIRARGGRDRGGVLVGLGGPRGRRGGAVVGPVGLLVRLGGLLGGLVGGDLLSSLLLRVSLLLRSGTLDGDRVLRPR</sequence>
<name>A0A5N5QAB7_9AGAM</name>
<reference evidence="2 3" key="1">
    <citation type="journal article" date="2019" name="Fungal Biol. Biotechnol.">
        <title>Draft genome sequence of fastidious pathogen Ceratobasidium theobromae, which causes vascular-streak dieback in Theobroma cacao.</title>
        <authorList>
            <person name="Ali S.S."/>
            <person name="Asman A."/>
            <person name="Shao J."/>
            <person name="Firmansyah A.P."/>
            <person name="Susilo A.W."/>
            <person name="Rosmana A."/>
            <person name="McMahon P."/>
            <person name="Junaid M."/>
            <person name="Guest D."/>
            <person name="Kheng T.Y."/>
            <person name="Meinhardt L.W."/>
            <person name="Bailey B.A."/>
        </authorList>
    </citation>
    <scope>NUCLEOTIDE SEQUENCE [LARGE SCALE GENOMIC DNA]</scope>
    <source>
        <strain evidence="2 3">CT2</strain>
    </source>
</reference>
<feature type="region of interest" description="Disordered" evidence="1">
    <location>
        <begin position="139"/>
        <end position="182"/>
    </location>
</feature>
<gene>
    <name evidence="2" type="ORF">CTheo_8215</name>
</gene>
<comment type="caution">
    <text evidence="2">The sequence shown here is derived from an EMBL/GenBank/DDBJ whole genome shotgun (WGS) entry which is preliminary data.</text>
</comment>
<evidence type="ECO:0000313" key="2">
    <source>
        <dbReference type="EMBL" id="KAB5588341.1"/>
    </source>
</evidence>
<feature type="compositionally biased region" description="Low complexity" evidence="1">
    <location>
        <begin position="313"/>
        <end position="326"/>
    </location>
</feature>
<feature type="region of interest" description="Disordered" evidence="1">
    <location>
        <begin position="297"/>
        <end position="329"/>
    </location>
</feature>
<proteinExistence type="predicted"/>
<evidence type="ECO:0000313" key="3">
    <source>
        <dbReference type="Proteomes" id="UP000383932"/>
    </source>
</evidence>
<protein>
    <submittedName>
        <fullName evidence="2">Uncharacterized protein</fullName>
    </submittedName>
</protein>
<evidence type="ECO:0000256" key="1">
    <source>
        <dbReference type="SAM" id="MobiDB-lite"/>
    </source>
</evidence>
<accession>A0A5N5QAB7</accession>
<organism evidence="2 3">
    <name type="scientific">Ceratobasidium theobromae</name>
    <dbReference type="NCBI Taxonomy" id="1582974"/>
    <lineage>
        <taxon>Eukaryota</taxon>
        <taxon>Fungi</taxon>
        <taxon>Dikarya</taxon>
        <taxon>Basidiomycota</taxon>
        <taxon>Agaricomycotina</taxon>
        <taxon>Agaricomycetes</taxon>
        <taxon>Cantharellales</taxon>
        <taxon>Ceratobasidiaceae</taxon>
        <taxon>Ceratobasidium</taxon>
    </lineage>
</organism>
<feature type="region of interest" description="Disordered" evidence="1">
    <location>
        <begin position="456"/>
        <end position="485"/>
    </location>
</feature>
<feature type="region of interest" description="Disordered" evidence="1">
    <location>
        <begin position="226"/>
        <end position="252"/>
    </location>
</feature>
<dbReference type="EMBL" id="SSOP01000482">
    <property type="protein sequence ID" value="KAB5588341.1"/>
    <property type="molecule type" value="Genomic_DNA"/>
</dbReference>
<dbReference type="AlphaFoldDB" id="A0A5N5QAB7"/>
<keyword evidence="3" id="KW-1185">Reference proteome</keyword>
<dbReference type="AntiFam" id="ANF00012">
    <property type="entry name" value="tRNA translation"/>
</dbReference>
<feature type="region of interest" description="Disordered" evidence="1">
    <location>
        <begin position="1"/>
        <end position="41"/>
    </location>
</feature>
<feature type="compositionally biased region" description="Basic residues" evidence="1">
    <location>
        <begin position="90"/>
        <end position="106"/>
    </location>
</feature>